<dbReference type="PANTHER" id="PTHR42928:SF5">
    <property type="entry name" value="BLR1237 PROTEIN"/>
    <property type="match status" value="1"/>
</dbReference>
<dbReference type="PANTHER" id="PTHR42928">
    <property type="entry name" value="TRICARBOXYLATE-BINDING PROTEIN"/>
    <property type="match status" value="1"/>
</dbReference>
<sequence length="325" mass="34678">MLKPTQTIRILFLAIALLNPFYGVWAAYPEKPIKIIIGFPAGGPLDAHIRLLSDKLQSILGQPVIVDYKAGAGGAVGAQFVMQSPADGYTVLLANTGTMVINPAIYSKSPYDTLRDFQPIARTAQQPLALIVNKDVPANTLKEFIAYAKANPGKLNYGSAGNGGISHLVPEMLKNETGIFMVHIPFKGSAPAFTDLIAGHVQFMAESVPQAANYAKQGKVKALAVTSAKRNPALPNTPTVVETGVANLEVVGFYGILAPKGTPPEVANQLSHAFKETLESPDIQKKMVDQGADPAYLNPDQFSKYLAAEMPKWAKAVKQAGAKLD</sequence>
<dbReference type="CDD" id="cd07012">
    <property type="entry name" value="PBP2_Bug_TTT"/>
    <property type="match status" value="1"/>
</dbReference>
<dbReference type="AlphaFoldDB" id="A0A6M9Q7A5"/>
<organism evidence="2 3">
    <name type="scientific">Polynucleobacter tropicus</name>
    <dbReference type="NCBI Taxonomy" id="1743174"/>
    <lineage>
        <taxon>Bacteria</taxon>
        <taxon>Pseudomonadati</taxon>
        <taxon>Pseudomonadota</taxon>
        <taxon>Betaproteobacteria</taxon>
        <taxon>Burkholderiales</taxon>
        <taxon>Burkholderiaceae</taxon>
        <taxon>Polynucleobacter</taxon>
    </lineage>
</organism>
<dbReference type="Gene3D" id="3.40.190.150">
    <property type="entry name" value="Bordetella uptake gene, domain 1"/>
    <property type="match status" value="1"/>
</dbReference>
<gene>
    <name evidence="2" type="ORF">DCO17_07125</name>
</gene>
<dbReference type="Pfam" id="PF03401">
    <property type="entry name" value="TctC"/>
    <property type="match status" value="1"/>
</dbReference>
<evidence type="ECO:0000313" key="3">
    <source>
        <dbReference type="Proteomes" id="UP000503312"/>
    </source>
</evidence>
<reference evidence="2 3" key="1">
    <citation type="submission" date="2018-04" db="EMBL/GenBank/DDBJ databases">
        <title>Polynucleobacter sp. UH21B genome.</title>
        <authorList>
            <person name="Hahn M.W."/>
        </authorList>
    </citation>
    <scope>NUCLEOTIDE SEQUENCE [LARGE SCALE GENOMIC DNA]</scope>
    <source>
        <strain evidence="2 3">MWH-UH21B</strain>
    </source>
</reference>
<dbReference type="PIRSF" id="PIRSF017082">
    <property type="entry name" value="YflP"/>
    <property type="match status" value="1"/>
</dbReference>
<evidence type="ECO:0000256" key="1">
    <source>
        <dbReference type="ARBA" id="ARBA00006987"/>
    </source>
</evidence>
<comment type="similarity">
    <text evidence="1">Belongs to the UPF0065 (bug) family.</text>
</comment>
<keyword evidence="3" id="KW-1185">Reference proteome</keyword>
<dbReference type="RefSeq" id="WP_173956743.1">
    <property type="nucleotide sequence ID" value="NZ_CP028942.1"/>
</dbReference>
<name>A0A6M9Q7A5_9BURK</name>
<dbReference type="SUPFAM" id="SSF53850">
    <property type="entry name" value="Periplasmic binding protein-like II"/>
    <property type="match status" value="1"/>
</dbReference>
<accession>A0A6M9Q7A5</accession>
<dbReference type="InterPro" id="IPR005064">
    <property type="entry name" value="BUG"/>
</dbReference>
<dbReference type="EMBL" id="CP028942">
    <property type="protein sequence ID" value="QKM65023.1"/>
    <property type="molecule type" value="Genomic_DNA"/>
</dbReference>
<dbReference type="Proteomes" id="UP000503312">
    <property type="component" value="Chromosome"/>
</dbReference>
<proteinExistence type="inferred from homology"/>
<dbReference type="Gene3D" id="3.40.190.10">
    <property type="entry name" value="Periplasmic binding protein-like II"/>
    <property type="match status" value="1"/>
</dbReference>
<evidence type="ECO:0000313" key="2">
    <source>
        <dbReference type="EMBL" id="QKM65023.1"/>
    </source>
</evidence>
<protein>
    <submittedName>
        <fullName evidence="2">LacI family transcriptional regulator</fullName>
    </submittedName>
</protein>
<dbReference type="KEGG" id="ptrp:DCO17_07125"/>
<dbReference type="InterPro" id="IPR042100">
    <property type="entry name" value="Bug_dom1"/>
</dbReference>